<feature type="compositionally biased region" description="Polar residues" evidence="1">
    <location>
        <begin position="83"/>
        <end position="97"/>
    </location>
</feature>
<organism evidence="3 4">
    <name type="scientific">Heligmosomoides polygyrus</name>
    <name type="common">Parasitic roundworm</name>
    <dbReference type="NCBI Taxonomy" id="6339"/>
    <lineage>
        <taxon>Eukaryota</taxon>
        <taxon>Metazoa</taxon>
        <taxon>Ecdysozoa</taxon>
        <taxon>Nematoda</taxon>
        <taxon>Chromadorea</taxon>
        <taxon>Rhabditida</taxon>
        <taxon>Rhabditina</taxon>
        <taxon>Rhabditomorpha</taxon>
        <taxon>Strongyloidea</taxon>
        <taxon>Heligmosomidae</taxon>
        <taxon>Heligmosomoides</taxon>
    </lineage>
</organism>
<gene>
    <name evidence="2" type="ORF">HPBE_LOCUS25402</name>
</gene>
<dbReference type="WBParaSite" id="HPBE_0002540301-mRNA-1">
    <property type="protein sequence ID" value="HPBE_0002540301-mRNA-1"/>
    <property type="gene ID" value="HPBE_0002540301"/>
</dbReference>
<dbReference type="AlphaFoldDB" id="A0A183GRT3"/>
<proteinExistence type="predicted"/>
<evidence type="ECO:0000313" key="4">
    <source>
        <dbReference type="WBParaSite" id="HPBE_0002540301-mRNA-1"/>
    </source>
</evidence>
<feature type="region of interest" description="Disordered" evidence="1">
    <location>
        <begin position="83"/>
        <end position="103"/>
    </location>
</feature>
<accession>A0A183GRT3</accession>
<dbReference type="Pfam" id="PF03564">
    <property type="entry name" value="DUF1759"/>
    <property type="match status" value="1"/>
</dbReference>
<evidence type="ECO:0000313" key="2">
    <source>
        <dbReference type="EMBL" id="VDP51029.1"/>
    </source>
</evidence>
<reference evidence="4" key="2">
    <citation type="submission" date="2019-09" db="UniProtKB">
        <authorList>
            <consortium name="WormBaseParasite"/>
        </authorList>
    </citation>
    <scope>IDENTIFICATION</scope>
</reference>
<name>A0A183GRT3_HELPZ</name>
<dbReference type="InterPro" id="IPR005312">
    <property type="entry name" value="DUF1759"/>
</dbReference>
<dbReference type="EMBL" id="UZAH01037845">
    <property type="protein sequence ID" value="VDP51029.1"/>
    <property type="molecule type" value="Genomic_DNA"/>
</dbReference>
<protein>
    <submittedName>
        <fullName evidence="4">SPK domain-containing protein</fullName>
    </submittedName>
</protein>
<sequence length="238" mass="26780">MMTVISNKQFHDNCVKETIETINSRPSKKERENLMTDLDDHLQAETYELDITVMCYQNKVDFEKNKLSQQAVLISSCQETASCEQPSTGNGGNNYDSTGEVAPSQGRNVALSRPLFEVPSFSGDFREFKAFWSVFEALMHNDASLTDQEKFLFLKQALKGEAAASITYVPVIGKKYCVAVNILKKQYDRSANIADIPISDIKKKSRKNLEDIDGYAVLFSNHRNVCDGRCSFAFESLL</sequence>
<evidence type="ECO:0000313" key="3">
    <source>
        <dbReference type="Proteomes" id="UP000050761"/>
    </source>
</evidence>
<keyword evidence="3" id="KW-1185">Reference proteome</keyword>
<reference evidence="2 3" key="1">
    <citation type="submission" date="2018-11" db="EMBL/GenBank/DDBJ databases">
        <authorList>
            <consortium name="Pathogen Informatics"/>
        </authorList>
    </citation>
    <scope>NUCLEOTIDE SEQUENCE [LARGE SCALE GENOMIC DNA]</scope>
</reference>
<dbReference type="OrthoDB" id="7444419at2759"/>
<evidence type="ECO:0000256" key="1">
    <source>
        <dbReference type="SAM" id="MobiDB-lite"/>
    </source>
</evidence>
<dbReference type="PANTHER" id="PTHR22954:SF3">
    <property type="entry name" value="PROTEIN CBG08539"/>
    <property type="match status" value="1"/>
</dbReference>
<dbReference type="Proteomes" id="UP000050761">
    <property type="component" value="Unassembled WGS sequence"/>
</dbReference>
<dbReference type="PANTHER" id="PTHR22954">
    <property type="entry name" value="RETROVIRAL PROTEASE-RELATED"/>
    <property type="match status" value="1"/>
</dbReference>
<accession>A0A3P8HYC2</accession>